<keyword evidence="7" id="KW-0573">Peptidoglycan synthesis</keyword>
<evidence type="ECO:0000256" key="7">
    <source>
        <dbReference type="ARBA" id="ARBA00022984"/>
    </source>
</evidence>
<evidence type="ECO:0000313" key="14">
    <source>
        <dbReference type="EMBL" id="HJB57730.1"/>
    </source>
</evidence>
<evidence type="ECO:0000313" key="15">
    <source>
        <dbReference type="Proteomes" id="UP000824208"/>
    </source>
</evidence>
<evidence type="ECO:0000256" key="1">
    <source>
        <dbReference type="ARBA" id="ARBA00004167"/>
    </source>
</evidence>
<dbReference type="InterPro" id="IPR036138">
    <property type="entry name" value="PBP_dimer_sf"/>
</dbReference>
<dbReference type="InterPro" id="IPR001460">
    <property type="entry name" value="PCN-bd_Tpept"/>
</dbReference>
<dbReference type="GO" id="GO:0005886">
    <property type="term" value="C:plasma membrane"/>
    <property type="evidence" value="ECO:0007669"/>
    <property type="project" value="UniProtKB-SubCell"/>
</dbReference>
<dbReference type="Pfam" id="PF00905">
    <property type="entry name" value="Transpeptidase"/>
    <property type="match status" value="1"/>
</dbReference>
<dbReference type="GO" id="GO:0071972">
    <property type="term" value="F:peptidoglycan L,D-transpeptidase activity"/>
    <property type="evidence" value="ECO:0007669"/>
    <property type="project" value="TreeGrafter"/>
</dbReference>
<dbReference type="PANTHER" id="PTHR30627:SF2">
    <property type="entry name" value="PEPTIDOGLYCAN D,D-TRANSPEPTIDASE MRDA"/>
    <property type="match status" value="1"/>
</dbReference>
<organism evidence="14 15">
    <name type="scientific">Candidatus Flavonifractor intestinipullorum</name>
    <dbReference type="NCBI Taxonomy" id="2838587"/>
    <lineage>
        <taxon>Bacteria</taxon>
        <taxon>Bacillati</taxon>
        <taxon>Bacillota</taxon>
        <taxon>Clostridia</taxon>
        <taxon>Eubacteriales</taxon>
        <taxon>Oscillospiraceae</taxon>
        <taxon>Flavonifractor</taxon>
    </lineage>
</organism>
<dbReference type="SUPFAM" id="SSF56601">
    <property type="entry name" value="beta-lactamase/transpeptidase-like"/>
    <property type="match status" value="1"/>
</dbReference>
<feature type="transmembrane region" description="Helical" evidence="11">
    <location>
        <begin position="12"/>
        <end position="31"/>
    </location>
</feature>
<evidence type="ECO:0000256" key="9">
    <source>
        <dbReference type="ARBA" id="ARBA00023136"/>
    </source>
</evidence>
<dbReference type="EMBL" id="DWYC01000087">
    <property type="protein sequence ID" value="HJB57730.1"/>
    <property type="molecule type" value="Genomic_DNA"/>
</dbReference>
<dbReference type="AlphaFoldDB" id="A0A9D2MBE4"/>
<keyword evidence="5 11" id="KW-0812">Transmembrane</keyword>
<evidence type="ECO:0000256" key="6">
    <source>
        <dbReference type="ARBA" id="ARBA00022960"/>
    </source>
</evidence>
<keyword evidence="6" id="KW-0133">Cell shape</keyword>
<reference evidence="14" key="1">
    <citation type="journal article" date="2021" name="PeerJ">
        <title>Extensive microbial diversity within the chicken gut microbiome revealed by metagenomics and culture.</title>
        <authorList>
            <person name="Gilroy R."/>
            <person name="Ravi A."/>
            <person name="Getino M."/>
            <person name="Pursley I."/>
            <person name="Horton D.L."/>
            <person name="Alikhan N.F."/>
            <person name="Baker D."/>
            <person name="Gharbi K."/>
            <person name="Hall N."/>
            <person name="Watson M."/>
            <person name="Adriaenssens E.M."/>
            <person name="Foster-Nyarko E."/>
            <person name="Jarju S."/>
            <person name="Secka A."/>
            <person name="Antonio M."/>
            <person name="Oren A."/>
            <person name="Chaudhuri R.R."/>
            <person name="La Ragione R."/>
            <person name="Hildebrand F."/>
            <person name="Pallen M.J."/>
        </authorList>
    </citation>
    <scope>NUCLEOTIDE SEQUENCE</scope>
    <source>
        <strain evidence="14">CHK189-11263</strain>
    </source>
</reference>
<comment type="similarity">
    <text evidence="3">Belongs to the transpeptidase family.</text>
</comment>
<name>A0A9D2MBE4_9FIRM</name>
<keyword evidence="4" id="KW-1003">Cell membrane</keyword>
<dbReference type="Proteomes" id="UP000824208">
    <property type="component" value="Unassembled WGS sequence"/>
</dbReference>
<dbReference type="PANTHER" id="PTHR30627">
    <property type="entry name" value="PEPTIDOGLYCAN D,D-TRANSPEPTIDASE"/>
    <property type="match status" value="1"/>
</dbReference>
<dbReference type="Pfam" id="PF03717">
    <property type="entry name" value="PBP_dimer"/>
    <property type="match status" value="1"/>
</dbReference>
<evidence type="ECO:0000256" key="5">
    <source>
        <dbReference type="ARBA" id="ARBA00022692"/>
    </source>
</evidence>
<evidence type="ECO:0000256" key="2">
    <source>
        <dbReference type="ARBA" id="ARBA00004236"/>
    </source>
</evidence>
<evidence type="ECO:0000256" key="11">
    <source>
        <dbReference type="SAM" id="Phobius"/>
    </source>
</evidence>
<dbReference type="SUPFAM" id="SSF56519">
    <property type="entry name" value="Penicillin binding protein dimerisation domain"/>
    <property type="match status" value="1"/>
</dbReference>
<reference evidence="14" key="2">
    <citation type="submission" date="2021-04" db="EMBL/GenBank/DDBJ databases">
        <authorList>
            <person name="Gilroy R."/>
        </authorList>
    </citation>
    <scope>NUCLEOTIDE SEQUENCE</scope>
    <source>
        <strain evidence="14">CHK189-11263</strain>
    </source>
</reference>
<dbReference type="Gene3D" id="3.40.710.10">
    <property type="entry name" value="DD-peptidase/beta-lactamase superfamily"/>
    <property type="match status" value="1"/>
</dbReference>
<evidence type="ECO:0000256" key="8">
    <source>
        <dbReference type="ARBA" id="ARBA00022989"/>
    </source>
</evidence>
<sequence length="757" mass="82722">MDKKSFQSRLYVVAGIMGGFFLLFLAVLWNLQMVNGSNFLEQATRRILQVETVDAVRGEILDRNGRVLVSNRSTYQVTLETSFMGKEAERNDNLLALLELCRSEGIEWTDTLPISQSAPFVFTLEQATNTQRRNFAALMEEMGWTQPAAQALEQIDALSEAAESAGDSTADSAPADETANAFSTFMGEAYQSALEIQNQVSGLSATGNISAQPLIDAMRSYYELSEDYSDTDVRALLGVLYELSLRSQDVSTSTYVFAQDVDVRFITLVREHQLKGVKITATTTREYKTSYAAHILGRVGPITGTMWYAEDSYYRNNGYNMNDLVGIDGVENSFEEYLRGEDGQRSVETNAAGKVVGEEWLVDSETGESLAPQPGDNVMLTLDLRLQEALEESLAQRVPTLTDMAEGAAGVVINMEGEVLAMASYPTYDPNIYSNTTLYNEAVSNPLRPFYNRATQGTYSPGSTFKMITGVAALQEGLTTPTEEIYDTGRFQYPDGEHYPYGDYHPACWYYLQYGGKHGWENMGEALRDSCNIFFYTLADRMGIDLINKYAAMFGLGQPTGIELPEKTGYVASPETSKLLGQEWYGGLLLPAAIGQGDTLCTPLQLANYIATLVNGGTRYEAHLLKTVKSSDYSQVILEKEPEALDTIDISQENLDTVKYGIYLLGTEGSVASYFKDLPVTVGAKTGTAQVGSETAEANAVLVCFAPYEDPEIAIALVVEHGGSGTSVAAIAADVLAAYFSADSTAETVVSEGTLLR</sequence>
<feature type="domain" description="Penicillin-binding protein dimerisation" evidence="13">
    <location>
        <begin position="53"/>
        <end position="358"/>
    </location>
</feature>
<evidence type="ECO:0000259" key="12">
    <source>
        <dbReference type="Pfam" id="PF00905"/>
    </source>
</evidence>
<dbReference type="GO" id="GO:0071555">
    <property type="term" value="P:cell wall organization"/>
    <property type="evidence" value="ECO:0007669"/>
    <property type="project" value="UniProtKB-KW"/>
</dbReference>
<dbReference type="GO" id="GO:0009252">
    <property type="term" value="P:peptidoglycan biosynthetic process"/>
    <property type="evidence" value="ECO:0007669"/>
    <property type="project" value="UniProtKB-KW"/>
</dbReference>
<dbReference type="InterPro" id="IPR005311">
    <property type="entry name" value="PBP_dimer"/>
</dbReference>
<keyword evidence="10" id="KW-0961">Cell wall biogenesis/degradation</keyword>
<dbReference type="InterPro" id="IPR012338">
    <property type="entry name" value="Beta-lactam/transpept-like"/>
</dbReference>
<evidence type="ECO:0000256" key="3">
    <source>
        <dbReference type="ARBA" id="ARBA00007171"/>
    </source>
</evidence>
<comment type="caution">
    <text evidence="14">The sequence shown here is derived from an EMBL/GenBank/DDBJ whole genome shotgun (WGS) entry which is preliminary data.</text>
</comment>
<dbReference type="Gene3D" id="3.90.1310.10">
    <property type="entry name" value="Penicillin-binding protein 2a (Domain 2)"/>
    <property type="match status" value="2"/>
</dbReference>
<gene>
    <name evidence="14" type="ORF">H9714_09285</name>
</gene>
<evidence type="ECO:0000256" key="4">
    <source>
        <dbReference type="ARBA" id="ARBA00022475"/>
    </source>
</evidence>
<proteinExistence type="inferred from homology"/>
<evidence type="ECO:0000256" key="10">
    <source>
        <dbReference type="ARBA" id="ARBA00023316"/>
    </source>
</evidence>
<dbReference type="InterPro" id="IPR050515">
    <property type="entry name" value="Beta-lactam/transpept"/>
</dbReference>
<comment type="subcellular location">
    <subcellularLocation>
        <location evidence="2">Cell membrane</location>
    </subcellularLocation>
    <subcellularLocation>
        <location evidence="1">Membrane</location>
        <topology evidence="1">Single-pass membrane protein</topology>
    </subcellularLocation>
</comment>
<keyword evidence="8 11" id="KW-1133">Transmembrane helix</keyword>
<dbReference type="GO" id="GO:0008360">
    <property type="term" value="P:regulation of cell shape"/>
    <property type="evidence" value="ECO:0007669"/>
    <property type="project" value="UniProtKB-KW"/>
</dbReference>
<dbReference type="GO" id="GO:0008658">
    <property type="term" value="F:penicillin binding"/>
    <property type="evidence" value="ECO:0007669"/>
    <property type="project" value="InterPro"/>
</dbReference>
<protein>
    <submittedName>
        <fullName evidence="14">Penicillin-binding protein</fullName>
    </submittedName>
</protein>
<keyword evidence="9 11" id="KW-0472">Membrane</keyword>
<evidence type="ECO:0000259" key="13">
    <source>
        <dbReference type="Pfam" id="PF03717"/>
    </source>
</evidence>
<accession>A0A9D2MBE4</accession>
<feature type="domain" description="Penicillin-binding protein transpeptidase" evidence="12">
    <location>
        <begin position="409"/>
        <end position="736"/>
    </location>
</feature>